<dbReference type="EnsemblPlants" id="Zm00001eb276510_T001">
    <property type="protein sequence ID" value="Zm00001eb276510_P001"/>
    <property type="gene ID" value="Zm00001eb276510"/>
</dbReference>
<dbReference type="AlphaFoldDB" id="A0A804PW52"/>
<proteinExistence type="predicted"/>
<evidence type="ECO:0000313" key="3">
    <source>
        <dbReference type="Proteomes" id="UP000007305"/>
    </source>
</evidence>
<dbReference type="InParanoid" id="A0A804PW52"/>
<evidence type="ECO:0000256" key="1">
    <source>
        <dbReference type="SAM" id="MobiDB-lite"/>
    </source>
</evidence>
<feature type="region of interest" description="Disordered" evidence="1">
    <location>
        <begin position="62"/>
        <end position="95"/>
    </location>
</feature>
<protein>
    <submittedName>
        <fullName evidence="2">Uncharacterized protein</fullName>
    </submittedName>
</protein>
<reference evidence="2" key="2">
    <citation type="submission" date="2019-07" db="EMBL/GenBank/DDBJ databases">
        <authorList>
            <person name="Seetharam A."/>
            <person name="Woodhouse M."/>
            <person name="Cannon E."/>
        </authorList>
    </citation>
    <scope>NUCLEOTIDE SEQUENCE [LARGE SCALE GENOMIC DNA]</scope>
    <source>
        <strain evidence="2">cv. B73</strain>
    </source>
</reference>
<reference evidence="3" key="1">
    <citation type="journal article" date="2009" name="Science">
        <title>The B73 maize genome: complexity, diversity, and dynamics.</title>
        <authorList>
            <person name="Schnable P.S."/>
            <person name="Ware D."/>
            <person name="Fulton R.S."/>
            <person name="Stein J.C."/>
            <person name="Wei F."/>
            <person name="Pasternak S."/>
            <person name="Liang C."/>
            <person name="Zhang J."/>
            <person name="Fulton L."/>
            <person name="Graves T.A."/>
            <person name="Minx P."/>
            <person name="Reily A.D."/>
            <person name="Courtney L."/>
            <person name="Kruchowski S.S."/>
            <person name="Tomlinson C."/>
            <person name="Strong C."/>
            <person name="Delehaunty K."/>
            <person name="Fronick C."/>
            <person name="Courtney B."/>
            <person name="Rock S.M."/>
            <person name="Belter E."/>
            <person name="Du F."/>
            <person name="Kim K."/>
            <person name="Abbott R.M."/>
            <person name="Cotton M."/>
            <person name="Levy A."/>
            <person name="Marchetto P."/>
            <person name="Ochoa K."/>
            <person name="Jackson S.M."/>
            <person name="Gillam B."/>
            <person name="Chen W."/>
            <person name="Yan L."/>
            <person name="Higginbotham J."/>
            <person name="Cardenas M."/>
            <person name="Waligorski J."/>
            <person name="Applebaum E."/>
            <person name="Phelps L."/>
            <person name="Falcone J."/>
            <person name="Kanchi K."/>
            <person name="Thane T."/>
            <person name="Scimone A."/>
            <person name="Thane N."/>
            <person name="Henke J."/>
            <person name="Wang T."/>
            <person name="Ruppert J."/>
            <person name="Shah N."/>
            <person name="Rotter K."/>
            <person name="Hodges J."/>
            <person name="Ingenthron E."/>
            <person name="Cordes M."/>
            <person name="Kohlberg S."/>
            <person name="Sgro J."/>
            <person name="Delgado B."/>
            <person name="Mead K."/>
            <person name="Chinwalla A."/>
            <person name="Leonard S."/>
            <person name="Crouse K."/>
            <person name="Collura K."/>
            <person name="Kudrna D."/>
            <person name="Currie J."/>
            <person name="He R."/>
            <person name="Angelova A."/>
            <person name="Rajasekar S."/>
            <person name="Mueller T."/>
            <person name="Lomeli R."/>
            <person name="Scara G."/>
            <person name="Ko A."/>
            <person name="Delaney K."/>
            <person name="Wissotski M."/>
            <person name="Lopez G."/>
            <person name="Campos D."/>
            <person name="Braidotti M."/>
            <person name="Ashley E."/>
            <person name="Golser W."/>
            <person name="Kim H."/>
            <person name="Lee S."/>
            <person name="Lin J."/>
            <person name="Dujmic Z."/>
            <person name="Kim W."/>
            <person name="Talag J."/>
            <person name="Zuccolo A."/>
            <person name="Fan C."/>
            <person name="Sebastian A."/>
            <person name="Kramer M."/>
            <person name="Spiegel L."/>
            <person name="Nascimento L."/>
            <person name="Zutavern T."/>
            <person name="Miller B."/>
            <person name="Ambroise C."/>
            <person name="Muller S."/>
            <person name="Spooner W."/>
            <person name="Narechania A."/>
            <person name="Ren L."/>
            <person name="Wei S."/>
            <person name="Kumari S."/>
            <person name="Faga B."/>
            <person name="Levy M.J."/>
            <person name="McMahan L."/>
            <person name="Van Buren P."/>
            <person name="Vaughn M.W."/>
            <person name="Ying K."/>
            <person name="Yeh C.-T."/>
            <person name="Emrich S.J."/>
            <person name="Jia Y."/>
            <person name="Kalyanaraman A."/>
            <person name="Hsia A.-P."/>
            <person name="Barbazuk W.B."/>
            <person name="Baucom R.S."/>
            <person name="Brutnell T.P."/>
            <person name="Carpita N.C."/>
            <person name="Chaparro C."/>
            <person name="Chia J.-M."/>
            <person name="Deragon J.-M."/>
            <person name="Estill J.C."/>
            <person name="Fu Y."/>
            <person name="Jeddeloh J.A."/>
            <person name="Han Y."/>
            <person name="Lee H."/>
            <person name="Li P."/>
            <person name="Lisch D.R."/>
            <person name="Liu S."/>
            <person name="Liu Z."/>
            <person name="Nagel D.H."/>
            <person name="McCann M.C."/>
            <person name="SanMiguel P."/>
            <person name="Myers A.M."/>
            <person name="Nettleton D."/>
            <person name="Nguyen J."/>
            <person name="Penning B.W."/>
            <person name="Ponnala L."/>
            <person name="Schneider K.L."/>
            <person name="Schwartz D.C."/>
            <person name="Sharma A."/>
            <person name="Soderlund C."/>
            <person name="Springer N.M."/>
            <person name="Sun Q."/>
            <person name="Wang H."/>
            <person name="Waterman M."/>
            <person name="Westerman R."/>
            <person name="Wolfgruber T.K."/>
            <person name="Yang L."/>
            <person name="Yu Y."/>
            <person name="Zhang L."/>
            <person name="Zhou S."/>
            <person name="Zhu Q."/>
            <person name="Bennetzen J.L."/>
            <person name="Dawe R.K."/>
            <person name="Jiang J."/>
            <person name="Jiang N."/>
            <person name="Presting G.G."/>
            <person name="Wessler S.R."/>
            <person name="Aluru S."/>
            <person name="Martienssen R.A."/>
            <person name="Clifton S.W."/>
            <person name="McCombie W.R."/>
            <person name="Wing R.A."/>
            <person name="Wilson R.K."/>
        </authorList>
    </citation>
    <scope>NUCLEOTIDE SEQUENCE [LARGE SCALE GENOMIC DNA]</scope>
    <source>
        <strain evidence="3">cv. B73</strain>
    </source>
</reference>
<organism evidence="2 3">
    <name type="scientific">Zea mays</name>
    <name type="common">Maize</name>
    <dbReference type="NCBI Taxonomy" id="4577"/>
    <lineage>
        <taxon>Eukaryota</taxon>
        <taxon>Viridiplantae</taxon>
        <taxon>Streptophyta</taxon>
        <taxon>Embryophyta</taxon>
        <taxon>Tracheophyta</taxon>
        <taxon>Spermatophyta</taxon>
        <taxon>Magnoliopsida</taxon>
        <taxon>Liliopsida</taxon>
        <taxon>Poales</taxon>
        <taxon>Poaceae</taxon>
        <taxon>PACMAD clade</taxon>
        <taxon>Panicoideae</taxon>
        <taxon>Andropogonodae</taxon>
        <taxon>Andropogoneae</taxon>
        <taxon>Tripsacinae</taxon>
        <taxon>Zea</taxon>
    </lineage>
</organism>
<dbReference type="Gramene" id="Zm00001eb276510_T001">
    <property type="protein sequence ID" value="Zm00001eb276510_P001"/>
    <property type="gene ID" value="Zm00001eb276510"/>
</dbReference>
<feature type="compositionally biased region" description="Low complexity" evidence="1">
    <location>
        <begin position="75"/>
        <end position="85"/>
    </location>
</feature>
<reference evidence="2" key="3">
    <citation type="submission" date="2021-05" db="UniProtKB">
        <authorList>
            <consortium name="EnsemblPlants"/>
        </authorList>
    </citation>
    <scope>IDENTIFICATION</scope>
    <source>
        <strain evidence="2">cv. B73</strain>
    </source>
</reference>
<name>A0A804PW52_MAIZE</name>
<accession>A0A804PW52</accession>
<sequence length="163" mass="17309">MPANPAAAAALRNLCLDKDRGHPPPSIIHTCVAITPSTPAIATRRFASVLAACDREVIEPTGSMTTTATPEAKMAAQQQAPASRSSRPRRRVPVPAGPRYLWRPLDLCLHRRPSLHHPHSPVVDLTTPSAPLEVLPPLSPVALASCGPKSTPVIILVVCNLVL</sequence>
<keyword evidence="3" id="KW-1185">Reference proteome</keyword>
<dbReference type="Proteomes" id="UP000007305">
    <property type="component" value="Chromosome 6"/>
</dbReference>
<evidence type="ECO:0000313" key="2">
    <source>
        <dbReference type="EnsemblPlants" id="Zm00001eb276510_P001"/>
    </source>
</evidence>